<dbReference type="InterPro" id="IPR020396">
    <property type="entry name" value="NADH_UbQ_OxRdtase_CS"/>
</dbReference>
<feature type="domain" description="NADH:ubiquinone oxidoreductase 30kDa subunit" evidence="5">
    <location>
        <begin position="257"/>
        <end position="315"/>
    </location>
</feature>
<feature type="compositionally biased region" description="Polar residues" evidence="4">
    <location>
        <begin position="22"/>
        <end position="36"/>
    </location>
</feature>
<gene>
    <name evidence="6" type="ORF">DEO72_LG6g85</name>
</gene>
<dbReference type="PROSITE" id="PS00542">
    <property type="entry name" value="COMPLEX1_30K"/>
    <property type="match status" value="1"/>
</dbReference>
<dbReference type="InterPro" id="IPR037232">
    <property type="entry name" value="NADH_quin_OxRdtase_su_C/D-like"/>
</dbReference>
<dbReference type="AlphaFoldDB" id="A0A4D6M3S9"/>
<feature type="region of interest" description="Disordered" evidence="4">
    <location>
        <begin position="1"/>
        <end position="40"/>
    </location>
</feature>
<dbReference type="GO" id="GO:0016651">
    <property type="term" value="F:oxidoreductase activity, acting on NAD(P)H"/>
    <property type="evidence" value="ECO:0007669"/>
    <property type="project" value="InterPro"/>
</dbReference>
<sequence>MKKLRLENQSRLGREPIEYNEQRNGSSPQAGKQIHQSRLGREPIEYNEQRNGASPQAGKQIHQASLFGYGSLPSEWYLIQDSLLPGRFPNLFPRPEAFSFFLFTLVARADLAQRGLDPYIIEKGTVPGKDVSRLPFSIDTDMEPKTDSVVACLPSHREASRQKEAARTRSCLRSFPPPVVEVLGATLIQKVPDFIRFPQPSGSFPPPLFLLPPSVIKVPFPFLKCPIGLPQQMYKVDRCLADPLLPIWVGLTQKSNEVKRISPVVSLFPSAGRWEREVWDMFGVSSINHPDLRRISTDYGFEGHPLRKDLPFSGYVEVHYDDPEKRVVSEPIEMTQEFRYFDFASPWEQRSDE</sequence>
<keyword evidence="3" id="KW-1278">Translocase</keyword>
<name>A0A4D6M3S9_VIGUN</name>
<reference evidence="6 7" key="1">
    <citation type="submission" date="2019-04" db="EMBL/GenBank/DDBJ databases">
        <title>An improved genome assembly and genetic linkage map for asparagus bean, Vigna unguiculata ssp. sesquipedialis.</title>
        <authorList>
            <person name="Xia Q."/>
            <person name="Zhang R."/>
            <person name="Dong Y."/>
        </authorList>
    </citation>
    <scope>NUCLEOTIDE SEQUENCE [LARGE SCALE GENOMIC DNA]</scope>
    <source>
        <tissue evidence="6">Leaf</tissue>
    </source>
</reference>
<keyword evidence="2 3" id="KW-0813">Transport</keyword>
<evidence type="ECO:0000256" key="3">
    <source>
        <dbReference type="RuleBase" id="RU003456"/>
    </source>
</evidence>
<evidence type="ECO:0000259" key="5">
    <source>
        <dbReference type="Pfam" id="PF00329"/>
    </source>
</evidence>
<dbReference type="Pfam" id="PF00329">
    <property type="entry name" value="Complex1_30kDa"/>
    <property type="match status" value="1"/>
</dbReference>
<proteinExistence type="inferred from homology"/>
<accession>A0A4D6M3S9</accession>
<evidence type="ECO:0000256" key="2">
    <source>
        <dbReference type="ARBA" id="ARBA00022448"/>
    </source>
</evidence>
<evidence type="ECO:0000256" key="4">
    <source>
        <dbReference type="SAM" id="MobiDB-lite"/>
    </source>
</evidence>
<dbReference type="Gene3D" id="3.30.460.80">
    <property type="entry name" value="NADH:ubiquinone oxidoreductase, 30kDa subunit"/>
    <property type="match status" value="1"/>
</dbReference>
<keyword evidence="7" id="KW-1185">Reference proteome</keyword>
<dbReference type="PANTHER" id="PTHR10884:SF14">
    <property type="entry name" value="NADH DEHYDROGENASE [UBIQUINONE] IRON-SULFUR PROTEIN 3, MITOCHONDRIAL"/>
    <property type="match status" value="1"/>
</dbReference>
<evidence type="ECO:0000256" key="1">
    <source>
        <dbReference type="ARBA" id="ARBA00007569"/>
    </source>
</evidence>
<dbReference type="EMBL" id="CP039350">
    <property type="protein sequence ID" value="QCD95393.1"/>
    <property type="molecule type" value="Genomic_DNA"/>
</dbReference>
<organism evidence="6 7">
    <name type="scientific">Vigna unguiculata</name>
    <name type="common">Cowpea</name>
    <dbReference type="NCBI Taxonomy" id="3917"/>
    <lineage>
        <taxon>Eukaryota</taxon>
        <taxon>Viridiplantae</taxon>
        <taxon>Streptophyta</taxon>
        <taxon>Embryophyta</taxon>
        <taxon>Tracheophyta</taxon>
        <taxon>Spermatophyta</taxon>
        <taxon>Magnoliopsida</taxon>
        <taxon>eudicotyledons</taxon>
        <taxon>Gunneridae</taxon>
        <taxon>Pentapetalae</taxon>
        <taxon>rosids</taxon>
        <taxon>fabids</taxon>
        <taxon>Fabales</taxon>
        <taxon>Fabaceae</taxon>
        <taxon>Papilionoideae</taxon>
        <taxon>50 kb inversion clade</taxon>
        <taxon>NPAAA clade</taxon>
        <taxon>indigoferoid/millettioid clade</taxon>
        <taxon>Phaseoleae</taxon>
        <taxon>Vigna</taxon>
    </lineage>
</organism>
<dbReference type="SUPFAM" id="SSF143243">
    <property type="entry name" value="Nqo5-like"/>
    <property type="match status" value="1"/>
</dbReference>
<dbReference type="InterPro" id="IPR001268">
    <property type="entry name" value="NADH_UbQ_OxRdtase_30kDa_su"/>
</dbReference>
<keyword evidence="3" id="KW-0520">NAD</keyword>
<dbReference type="Proteomes" id="UP000501690">
    <property type="component" value="Linkage Group LG6"/>
</dbReference>
<comment type="similarity">
    <text evidence="1 3">Belongs to the complex I 30 kDa subunit family.</text>
</comment>
<evidence type="ECO:0000313" key="7">
    <source>
        <dbReference type="Proteomes" id="UP000501690"/>
    </source>
</evidence>
<dbReference type="PANTHER" id="PTHR10884">
    <property type="entry name" value="NADH DEHYDROGENASE UBIQUINONE IRON-SULFUR PROTEIN 3"/>
    <property type="match status" value="1"/>
</dbReference>
<feature type="compositionally biased region" description="Basic and acidic residues" evidence="4">
    <location>
        <begin position="1"/>
        <end position="21"/>
    </location>
</feature>
<dbReference type="GO" id="GO:0008137">
    <property type="term" value="F:NADH dehydrogenase (ubiquinone) activity"/>
    <property type="evidence" value="ECO:0007669"/>
    <property type="project" value="InterPro"/>
</dbReference>
<protein>
    <submittedName>
        <fullName evidence="6">NADH dehydrogenase</fullName>
    </submittedName>
</protein>
<evidence type="ECO:0000313" key="6">
    <source>
        <dbReference type="EMBL" id="QCD95393.1"/>
    </source>
</evidence>